<keyword evidence="2" id="KW-1185">Reference proteome</keyword>
<proteinExistence type="predicted"/>
<sequence>MNYHFVLSCAPCSLTMCQFFYQKSEPALLPSLFRQTRNLTLVHFALSNKEHLFKCTYKQSDFPIEYNVGSVQVCLVLFWSSDCQEFIRETAWGKKLSLWQLVLVNSAL</sequence>
<accession>A0ABU7CA45</accession>
<evidence type="ECO:0000313" key="1">
    <source>
        <dbReference type="EMBL" id="MED6259758.1"/>
    </source>
</evidence>
<name>A0ABU7CA45_9TELE</name>
<organism evidence="1 2">
    <name type="scientific">Ataeniobius toweri</name>
    <dbReference type="NCBI Taxonomy" id="208326"/>
    <lineage>
        <taxon>Eukaryota</taxon>
        <taxon>Metazoa</taxon>
        <taxon>Chordata</taxon>
        <taxon>Craniata</taxon>
        <taxon>Vertebrata</taxon>
        <taxon>Euteleostomi</taxon>
        <taxon>Actinopterygii</taxon>
        <taxon>Neopterygii</taxon>
        <taxon>Teleostei</taxon>
        <taxon>Neoteleostei</taxon>
        <taxon>Acanthomorphata</taxon>
        <taxon>Ovalentaria</taxon>
        <taxon>Atherinomorphae</taxon>
        <taxon>Cyprinodontiformes</taxon>
        <taxon>Goodeidae</taxon>
        <taxon>Ataeniobius</taxon>
    </lineage>
</organism>
<dbReference type="Proteomes" id="UP001345963">
    <property type="component" value="Unassembled WGS sequence"/>
</dbReference>
<evidence type="ECO:0000313" key="2">
    <source>
        <dbReference type="Proteomes" id="UP001345963"/>
    </source>
</evidence>
<reference evidence="1 2" key="1">
    <citation type="submission" date="2021-07" db="EMBL/GenBank/DDBJ databases">
        <authorList>
            <person name="Palmer J.M."/>
        </authorList>
    </citation>
    <scope>NUCLEOTIDE SEQUENCE [LARGE SCALE GENOMIC DNA]</scope>
    <source>
        <strain evidence="1 2">AT_MEX2019</strain>
        <tissue evidence="1">Muscle</tissue>
    </source>
</reference>
<gene>
    <name evidence="1" type="ORF">ATANTOWER_030355</name>
</gene>
<comment type="caution">
    <text evidence="1">The sequence shown here is derived from an EMBL/GenBank/DDBJ whole genome shotgun (WGS) entry which is preliminary data.</text>
</comment>
<protein>
    <submittedName>
        <fullName evidence="1">Uncharacterized protein</fullName>
    </submittedName>
</protein>
<dbReference type="EMBL" id="JAHUTI010086798">
    <property type="protein sequence ID" value="MED6259758.1"/>
    <property type="molecule type" value="Genomic_DNA"/>
</dbReference>